<evidence type="ECO:0000256" key="1">
    <source>
        <dbReference type="ARBA" id="ARBA00007074"/>
    </source>
</evidence>
<dbReference type="GO" id="GO:0006508">
    <property type="term" value="P:proteolysis"/>
    <property type="evidence" value="ECO:0007669"/>
    <property type="project" value="UniProtKB-KW"/>
</dbReference>
<dbReference type="InterPro" id="IPR038765">
    <property type="entry name" value="Papain-like_cys_pep_sf"/>
</dbReference>
<feature type="chain" id="PRO_5021369458" evidence="5">
    <location>
        <begin position="34"/>
        <end position="163"/>
    </location>
</feature>
<protein>
    <submittedName>
        <fullName evidence="7">Lipoprotein</fullName>
    </submittedName>
</protein>
<evidence type="ECO:0000256" key="4">
    <source>
        <dbReference type="ARBA" id="ARBA00022807"/>
    </source>
</evidence>
<dbReference type="OrthoDB" id="9807055at2"/>
<dbReference type="PANTHER" id="PTHR47053:SF1">
    <property type="entry name" value="MUREIN DD-ENDOPEPTIDASE MEPH-RELATED"/>
    <property type="match status" value="1"/>
</dbReference>
<evidence type="ECO:0000313" key="8">
    <source>
        <dbReference type="Proteomes" id="UP000319812"/>
    </source>
</evidence>
<keyword evidence="2" id="KW-0645">Protease</keyword>
<proteinExistence type="inferred from homology"/>
<evidence type="ECO:0000256" key="5">
    <source>
        <dbReference type="SAM" id="SignalP"/>
    </source>
</evidence>
<evidence type="ECO:0000256" key="3">
    <source>
        <dbReference type="ARBA" id="ARBA00022801"/>
    </source>
</evidence>
<dbReference type="GO" id="GO:0008234">
    <property type="term" value="F:cysteine-type peptidase activity"/>
    <property type="evidence" value="ECO:0007669"/>
    <property type="project" value="UniProtKB-KW"/>
</dbReference>
<dbReference type="PANTHER" id="PTHR47053">
    <property type="entry name" value="MUREIN DD-ENDOPEPTIDASE MEPH-RELATED"/>
    <property type="match status" value="1"/>
</dbReference>
<evidence type="ECO:0000259" key="6">
    <source>
        <dbReference type="PROSITE" id="PS51935"/>
    </source>
</evidence>
<comment type="caution">
    <text evidence="7">The sequence shown here is derived from an EMBL/GenBank/DDBJ whole genome shotgun (WGS) entry which is preliminary data.</text>
</comment>
<dbReference type="Pfam" id="PF00877">
    <property type="entry name" value="NLPC_P60"/>
    <property type="match status" value="1"/>
</dbReference>
<feature type="signal peptide" evidence="5">
    <location>
        <begin position="1"/>
        <end position="33"/>
    </location>
</feature>
<dbReference type="InterPro" id="IPR000064">
    <property type="entry name" value="NLP_P60_dom"/>
</dbReference>
<dbReference type="InterPro" id="IPR051202">
    <property type="entry name" value="Peptidase_C40"/>
</dbReference>
<evidence type="ECO:0000256" key="2">
    <source>
        <dbReference type="ARBA" id="ARBA00022670"/>
    </source>
</evidence>
<keyword evidence="8" id="KW-1185">Reference proteome</keyword>
<keyword evidence="4" id="KW-0788">Thiol protease</keyword>
<dbReference type="PROSITE" id="PS51257">
    <property type="entry name" value="PROKAR_LIPOPROTEIN"/>
    <property type="match status" value="1"/>
</dbReference>
<gene>
    <name evidence="7" type="ORF">HHA01_28310</name>
</gene>
<organism evidence="7 8">
    <name type="scientific">Halomonas halmophila</name>
    <dbReference type="NCBI Taxonomy" id="252"/>
    <lineage>
        <taxon>Bacteria</taxon>
        <taxon>Pseudomonadati</taxon>
        <taxon>Pseudomonadota</taxon>
        <taxon>Gammaproteobacteria</taxon>
        <taxon>Oceanospirillales</taxon>
        <taxon>Halomonadaceae</taxon>
        <taxon>Halomonas</taxon>
    </lineage>
</organism>
<accession>A0A4Y4F7Q0</accession>
<reference evidence="7 8" key="1">
    <citation type="submission" date="2019-06" db="EMBL/GenBank/DDBJ databases">
        <title>Whole genome shotgun sequence of Halomonas halmophila NBRC 15537.</title>
        <authorList>
            <person name="Hosoyama A."/>
            <person name="Uohara A."/>
            <person name="Ohji S."/>
            <person name="Ichikawa N."/>
        </authorList>
    </citation>
    <scope>NUCLEOTIDE SEQUENCE [LARGE SCALE GENOMIC DNA]</scope>
    <source>
        <strain evidence="7 8">NBRC 15537</strain>
    </source>
</reference>
<dbReference type="SUPFAM" id="SSF54001">
    <property type="entry name" value="Cysteine proteinases"/>
    <property type="match status" value="1"/>
</dbReference>
<dbReference type="Proteomes" id="UP000319812">
    <property type="component" value="Unassembled WGS sequence"/>
</dbReference>
<dbReference type="PROSITE" id="PS51935">
    <property type="entry name" value="NLPC_P60"/>
    <property type="match status" value="1"/>
</dbReference>
<dbReference type="AlphaFoldDB" id="A0A4Y4F7Q0"/>
<keyword evidence="7" id="KW-0449">Lipoprotein</keyword>
<dbReference type="RefSeq" id="WP_141321922.1">
    <property type="nucleotide sequence ID" value="NZ_BJOC01000056.1"/>
</dbReference>
<feature type="domain" description="NlpC/P60" evidence="6">
    <location>
        <begin position="41"/>
        <end position="162"/>
    </location>
</feature>
<dbReference type="Gene3D" id="3.90.1720.10">
    <property type="entry name" value="endopeptidase domain like (from Nostoc punctiforme)"/>
    <property type="match status" value="1"/>
</dbReference>
<evidence type="ECO:0000313" key="7">
    <source>
        <dbReference type="EMBL" id="GED23854.1"/>
    </source>
</evidence>
<keyword evidence="3" id="KW-0378">Hydrolase</keyword>
<keyword evidence="5" id="KW-0732">Signal</keyword>
<sequence>MSACRLACRTALPPWLPAMLLLWLAGCAGPDLATRDAGGLSMERAMILAEARQALGTPYRYGGETPSGLDCSGLVQLAYSRAGISVPRTSSQQFDRLPPIDTARPGDLLFFDTSGGGDASHVGIYLGNNRMVHAPGRGRQVTTTPLGLDYWQERFLGAAAPAP</sequence>
<name>A0A4Y4F7Q0_9GAMM</name>
<comment type="similarity">
    <text evidence="1">Belongs to the peptidase C40 family.</text>
</comment>
<dbReference type="EMBL" id="BJOC01000056">
    <property type="protein sequence ID" value="GED23854.1"/>
    <property type="molecule type" value="Genomic_DNA"/>
</dbReference>